<dbReference type="PROSITE" id="PS50893">
    <property type="entry name" value="ABC_TRANSPORTER_2"/>
    <property type="match status" value="1"/>
</dbReference>
<keyword evidence="3" id="KW-0813">Transport</keyword>
<evidence type="ECO:0000256" key="3">
    <source>
        <dbReference type="ARBA" id="ARBA00022448"/>
    </source>
</evidence>
<protein>
    <submittedName>
        <fullName evidence="9">ABC transporter ATP-binding protein</fullName>
    </submittedName>
</protein>
<gene>
    <name evidence="9" type="ORF">GCM10009768_01400</name>
</gene>
<keyword evidence="4" id="KW-1003">Cell membrane</keyword>
<dbReference type="InterPro" id="IPR003593">
    <property type="entry name" value="AAA+_ATPase"/>
</dbReference>
<name>A0ABN2L627_9MICO</name>
<proteinExistence type="inferred from homology"/>
<organism evidence="9 10">
    <name type="scientific">Leucobacter iarius</name>
    <dbReference type="NCBI Taxonomy" id="333963"/>
    <lineage>
        <taxon>Bacteria</taxon>
        <taxon>Bacillati</taxon>
        <taxon>Actinomycetota</taxon>
        <taxon>Actinomycetes</taxon>
        <taxon>Micrococcales</taxon>
        <taxon>Microbacteriaceae</taxon>
        <taxon>Leucobacter</taxon>
    </lineage>
</organism>
<keyword evidence="6 9" id="KW-0067">ATP-binding</keyword>
<keyword evidence="10" id="KW-1185">Reference proteome</keyword>
<dbReference type="PANTHER" id="PTHR43297:SF2">
    <property type="entry name" value="DIPEPTIDE TRANSPORT ATP-BINDING PROTEIN DPPD"/>
    <property type="match status" value="1"/>
</dbReference>
<evidence type="ECO:0000313" key="9">
    <source>
        <dbReference type="EMBL" id="GAA1776621.1"/>
    </source>
</evidence>
<dbReference type="InterPro" id="IPR003439">
    <property type="entry name" value="ABC_transporter-like_ATP-bd"/>
</dbReference>
<dbReference type="InterPro" id="IPR013563">
    <property type="entry name" value="Oligopep_ABC_C"/>
</dbReference>
<dbReference type="EMBL" id="BAAAOB010000001">
    <property type="protein sequence ID" value="GAA1776621.1"/>
    <property type="molecule type" value="Genomic_DNA"/>
</dbReference>
<evidence type="ECO:0000256" key="6">
    <source>
        <dbReference type="ARBA" id="ARBA00022840"/>
    </source>
</evidence>
<evidence type="ECO:0000256" key="7">
    <source>
        <dbReference type="ARBA" id="ARBA00023136"/>
    </source>
</evidence>
<dbReference type="CDD" id="cd03257">
    <property type="entry name" value="ABC_NikE_OppD_transporters"/>
    <property type="match status" value="1"/>
</dbReference>
<comment type="similarity">
    <text evidence="2">Belongs to the ABC transporter superfamily.</text>
</comment>
<evidence type="ECO:0000256" key="1">
    <source>
        <dbReference type="ARBA" id="ARBA00004202"/>
    </source>
</evidence>
<evidence type="ECO:0000313" key="10">
    <source>
        <dbReference type="Proteomes" id="UP001500851"/>
    </source>
</evidence>
<dbReference type="InterPro" id="IPR050388">
    <property type="entry name" value="ABC_Ni/Peptide_Import"/>
</dbReference>
<dbReference type="PANTHER" id="PTHR43297">
    <property type="entry name" value="OLIGOPEPTIDE TRANSPORT ATP-BINDING PROTEIN APPD"/>
    <property type="match status" value="1"/>
</dbReference>
<evidence type="ECO:0000256" key="4">
    <source>
        <dbReference type="ARBA" id="ARBA00022475"/>
    </source>
</evidence>
<evidence type="ECO:0000256" key="2">
    <source>
        <dbReference type="ARBA" id="ARBA00005417"/>
    </source>
</evidence>
<keyword evidence="5" id="KW-0547">Nucleotide-binding</keyword>
<evidence type="ECO:0000256" key="5">
    <source>
        <dbReference type="ARBA" id="ARBA00022741"/>
    </source>
</evidence>
<dbReference type="NCBIfam" id="TIGR01727">
    <property type="entry name" value="oligo_HPY"/>
    <property type="match status" value="1"/>
</dbReference>
<reference evidence="9 10" key="1">
    <citation type="journal article" date="2019" name="Int. J. Syst. Evol. Microbiol.">
        <title>The Global Catalogue of Microorganisms (GCM) 10K type strain sequencing project: providing services to taxonomists for standard genome sequencing and annotation.</title>
        <authorList>
            <consortium name="The Broad Institute Genomics Platform"/>
            <consortium name="The Broad Institute Genome Sequencing Center for Infectious Disease"/>
            <person name="Wu L."/>
            <person name="Ma J."/>
        </authorList>
    </citation>
    <scope>NUCLEOTIDE SEQUENCE [LARGE SCALE GENOMIC DNA]</scope>
    <source>
        <strain evidence="9 10">JCM 14736</strain>
    </source>
</reference>
<keyword evidence="7" id="KW-0472">Membrane</keyword>
<dbReference type="GO" id="GO:0005524">
    <property type="term" value="F:ATP binding"/>
    <property type="evidence" value="ECO:0007669"/>
    <property type="project" value="UniProtKB-KW"/>
</dbReference>
<evidence type="ECO:0000259" key="8">
    <source>
        <dbReference type="PROSITE" id="PS50893"/>
    </source>
</evidence>
<feature type="domain" description="ABC transporter" evidence="8">
    <location>
        <begin position="17"/>
        <end position="256"/>
    </location>
</feature>
<dbReference type="SMART" id="SM00382">
    <property type="entry name" value="AAA"/>
    <property type="match status" value="1"/>
</dbReference>
<comment type="caution">
    <text evidence="9">The sequence shown here is derived from an EMBL/GenBank/DDBJ whole genome shotgun (WGS) entry which is preliminary data.</text>
</comment>
<dbReference type="SUPFAM" id="SSF52540">
    <property type="entry name" value="P-loop containing nucleoside triphosphate hydrolases"/>
    <property type="match status" value="1"/>
</dbReference>
<dbReference type="InterPro" id="IPR027417">
    <property type="entry name" value="P-loop_NTPase"/>
</dbReference>
<dbReference type="Gene3D" id="3.40.50.300">
    <property type="entry name" value="P-loop containing nucleotide triphosphate hydrolases"/>
    <property type="match status" value="1"/>
</dbReference>
<dbReference type="Pfam" id="PF00005">
    <property type="entry name" value="ABC_tran"/>
    <property type="match status" value="1"/>
</dbReference>
<comment type="subcellular location">
    <subcellularLocation>
        <location evidence="1">Cell membrane</location>
        <topology evidence="1">Peripheral membrane protein</topology>
    </subcellularLocation>
</comment>
<dbReference type="Pfam" id="PF08352">
    <property type="entry name" value="oligo_HPY"/>
    <property type="match status" value="1"/>
</dbReference>
<sequence length="328" mass="34461">MTAAARTEPAAPTVLDARGLSVRLALESGTIVPVRGIDLRVRRGEALGLVGESGSGKSLTMRALLDVLPEGGSRGGTVALETVAADGSRVPARAALVFQEPLSALNPTMRVGDAIAEAARARGVRPRAARALAVDLLAQVGVPEPERRARDWPHELSGGLRQRVMIAVALAAEPDVLFCDEPTTALDVTVQAQILALLDRLRRERGLALVFVSHDLSVVAQLCDRVAVMYAGEIVEQGPLGEVLAGPAHPYTAALLAAAPALDHRQDRLLPIPGTPPDPRAFPDGCRFAARCRFADEACRSARTELRVVGADRATACIRPGAGEGVFS</sequence>
<dbReference type="RefSeq" id="WP_344028002.1">
    <property type="nucleotide sequence ID" value="NZ_BAAAOB010000001.1"/>
</dbReference>
<accession>A0ABN2L627</accession>
<dbReference type="Proteomes" id="UP001500851">
    <property type="component" value="Unassembled WGS sequence"/>
</dbReference>